<dbReference type="SUPFAM" id="SSF55073">
    <property type="entry name" value="Nucleotide cyclase"/>
    <property type="match status" value="1"/>
</dbReference>
<gene>
    <name evidence="5" type="ORF">ACJDUG_02360</name>
</gene>
<dbReference type="PROSITE" id="PS50883">
    <property type="entry name" value="EAL"/>
    <property type="match status" value="1"/>
</dbReference>
<dbReference type="CDD" id="cd01949">
    <property type="entry name" value="GGDEF"/>
    <property type="match status" value="1"/>
</dbReference>
<dbReference type="SMART" id="SM00052">
    <property type="entry name" value="EAL"/>
    <property type="match status" value="1"/>
</dbReference>
<keyword evidence="6" id="KW-1185">Reference proteome</keyword>
<name>A0ABW8SZQ0_9CLOT</name>
<feature type="domain" description="PAS" evidence="2">
    <location>
        <begin position="66"/>
        <end position="116"/>
    </location>
</feature>
<keyword evidence="1" id="KW-0175">Coiled coil</keyword>
<dbReference type="PANTHER" id="PTHR44757">
    <property type="entry name" value="DIGUANYLATE CYCLASE DGCP"/>
    <property type="match status" value="1"/>
</dbReference>
<dbReference type="CDD" id="cd00130">
    <property type="entry name" value="PAS"/>
    <property type="match status" value="1"/>
</dbReference>
<proteinExistence type="predicted"/>
<organism evidence="5 6">
    <name type="scientific">Candidatus Clostridium stratigraminis</name>
    <dbReference type="NCBI Taxonomy" id="3381661"/>
    <lineage>
        <taxon>Bacteria</taxon>
        <taxon>Bacillati</taxon>
        <taxon>Bacillota</taxon>
        <taxon>Clostridia</taxon>
        <taxon>Eubacteriales</taxon>
        <taxon>Clostridiaceae</taxon>
        <taxon>Clostridium</taxon>
    </lineage>
</organism>
<dbReference type="Pfam" id="PF00563">
    <property type="entry name" value="EAL"/>
    <property type="match status" value="1"/>
</dbReference>
<dbReference type="Gene3D" id="3.30.70.270">
    <property type="match status" value="1"/>
</dbReference>
<dbReference type="InterPro" id="IPR035965">
    <property type="entry name" value="PAS-like_dom_sf"/>
</dbReference>
<dbReference type="Proteomes" id="UP001623591">
    <property type="component" value="Unassembled WGS sequence"/>
</dbReference>
<evidence type="ECO:0000313" key="6">
    <source>
        <dbReference type="Proteomes" id="UP001623591"/>
    </source>
</evidence>
<dbReference type="Pfam" id="PF00990">
    <property type="entry name" value="GGDEF"/>
    <property type="match status" value="1"/>
</dbReference>
<dbReference type="PROSITE" id="PS50887">
    <property type="entry name" value="GGDEF"/>
    <property type="match status" value="1"/>
</dbReference>
<dbReference type="InterPro" id="IPR000160">
    <property type="entry name" value="GGDEF_dom"/>
</dbReference>
<dbReference type="RefSeq" id="WP_406768274.1">
    <property type="nucleotide sequence ID" value="NZ_JBJHZZ010000001.1"/>
</dbReference>
<dbReference type="NCBIfam" id="TIGR00229">
    <property type="entry name" value="sensory_box"/>
    <property type="match status" value="1"/>
</dbReference>
<dbReference type="PANTHER" id="PTHR44757:SF2">
    <property type="entry name" value="BIOFILM ARCHITECTURE MAINTENANCE PROTEIN MBAA"/>
    <property type="match status" value="1"/>
</dbReference>
<dbReference type="InterPro" id="IPR052155">
    <property type="entry name" value="Biofilm_reg_signaling"/>
</dbReference>
<dbReference type="SMART" id="SM00267">
    <property type="entry name" value="GGDEF"/>
    <property type="match status" value="1"/>
</dbReference>
<dbReference type="Gene3D" id="3.20.20.450">
    <property type="entry name" value="EAL domain"/>
    <property type="match status" value="1"/>
</dbReference>
<feature type="coiled-coil region" evidence="1">
    <location>
        <begin position="162"/>
        <end position="200"/>
    </location>
</feature>
<evidence type="ECO:0000259" key="2">
    <source>
        <dbReference type="PROSITE" id="PS50112"/>
    </source>
</evidence>
<dbReference type="Gene3D" id="3.30.450.20">
    <property type="entry name" value="PAS domain"/>
    <property type="match status" value="1"/>
</dbReference>
<evidence type="ECO:0000256" key="1">
    <source>
        <dbReference type="SAM" id="Coils"/>
    </source>
</evidence>
<reference evidence="5 6" key="1">
    <citation type="submission" date="2024-11" db="EMBL/GenBank/DDBJ databases">
        <authorList>
            <person name="Heng Y.C."/>
            <person name="Lim A.C.H."/>
            <person name="Lee J.K.Y."/>
            <person name="Kittelmann S."/>
        </authorList>
    </citation>
    <scope>NUCLEOTIDE SEQUENCE [LARGE SCALE GENOMIC DNA]</scope>
    <source>
        <strain evidence="5 6">WILCCON 0185</strain>
    </source>
</reference>
<protein>
    <submittedName>
        <fullName evidence="5">EAL domain-containing protein</fullName>
    </submittedName>
</protein>
<dbReference type="EMBL" id="JBJHZZ010000001">
    <property type="protein sequence ID" value="MFL0245818.1"/>
    <property type="molecule type" value="Genomic_DNA"/>
</dbReference>
<dbReference type="InterPro" id="IPR029787">
    <property type="entry name" value="Nucleotide_cyclase"/>
</dbReference>
<feature type="domain" description="GGDEF" evidence="4">
    <location>
        <begin position="238"/>
        <end position="371"/>
    </location>
</feature>
<dbReference type="SUPFAM" id="SSF55785">
    <property type="entry name" value="PYP-like sensor domain (PAS domain)"/>
    <property type="match status" value="1"/>
</dbReference>
<evidence type="ECO:0000313" key="5">
    <source>
        <dbReference type="EMBL" id="MFL0245818.1"/>
    </source>
</evidence>
<sequence length="637" mass="73259">MSKINNYCNNNYLNKDNLIDSNLCNPKPTEVILSCDNGNELVCKARQFSIDLVDNGDLFVNIWKLDGTLIKFNNFAQMKTGFREEEVLGNRWVNTLLHQSDAVELLEMFDKVKKGYIPPSIECELYCKTGNALKIIWSNYIMKDKFNKPFLAVSVGMDVTELKETTNKLKISNSKLKNMNNKLELSHKQLERQLVEQKKIKESIYRMAYYDELTGLLNRTMFLKELSLELTLAKKSGGKVALLFMDIDNFKNINDTLGHNNGDILLKVIGDNIGSLTNEDFIAARFGGDEFAILIKNIKSKEDIQNACTKVIKEFKRPINIKNREFNITISIGAAMYSDDIQDEYTLLKNADIAMYYSKEHGRNEFALYNNDMKLQVLEKLELENGLKNALKNNEFCIYYQPQIAIDKNEIVGVEALVRWVHPVKGIISPIKFIKVAEETDIIIQMGELVLLKACEQFTEWKRNGIELKRLAVNVSARQFEQSNFTAIIKKIIEETNMNGEYLELEITESIAMKNLDYTINVINELKKLNIKVSLDDFGTGYSSLNYLMRLPINTLKIDKSFIENIKLNSNKEIIAKTIITLARNMNLDVIAEGVETYEQLEFLKKNKCDIAQGYLFSEPIPEDNFIKMIKNKIIHW</sequence>
<evidence type="ECO:0000259" key="3">
    <source>
        <dbReference type="PROSITE" id="PS50883"/>
    </source>
</evidence>
<dbReference type="NCBIfam" id="TIGR00254">
    <property type="entry name" value="GGDEF"/>
    <property type="match status" value="1"/>
</dbReference>
<dbReference type="PROSITE" id="PS50112">
    <property type="entry name" value="PAS"/>
    <property type="match status" value="1"/>
</dbReference>
<feature type="domain" description="EAL" evidence="3">
    <location>
        <begin position="380"/>
        <end position="634"/>
    </location>
</feature>
<accession>A0ABW8SZQ0</accession>
<dbReference type="InterPro" id="IPR035919">
    <property type="entry name" value="EAL_sf"/>
</dbReference>
<comment type="caution">
    <text evidence="5">The sequence shown here is derived from an EMBL/GenBank/DDBJ whole genome shotgun (WGS) entry which is preliminary data.</text>
</comment>
<dbReference type="InterPro" id="IPR000014">
    <property type="entry name" value="PAS"/>
</dbReference>
<dbReference type="SUPFAM" id="SSF141868">
    <property type="entry name" value="EAL domain-like"/>
    <property type="match status" value="1"/>
</dbReference>
<dbReference type="CDD" id="cd01948">
    <property type="entry name" value="EAL"/>
    <property type="match status" value="1"/>
</dbReference>
<evidence type="ECO:0000259" key="4">
    <source>
        <dbReference type="PROSITE" id="PS50887"/>
    </source>
</evidence>
<dbReference type="InterPro" id="IPR001633">
    <property type="entry name" value="EAL_dom"/>
</dbReference>
<dbReference type="InterPro" id="IPR043128">
    <property type="entry name" value="Rev_trsase/Diguanyl_cyclase"/>
</dbReference>